<evidence type="ECO:0000256" key="4">
    <source>
        <dbReference type="SAM" id="Phobius"/>
    </source>
</evidence>
<evidence type="ECO:0000313" key="5">
    <source>
        <dbReference type="EMBL" id="TBN58155.1"/>
    </source>
</evidence>
<feature type="transmembrane region" description="Helical" evidence="4">
    <location>
        <begin position="25"/>
        <end position="49"/>
    </location>
</feature>
<feature type="region of interest" description="Disordered" evidence="3">
    <location>
        <begin position="64"/>
        <end position="88"/>
    </location>
</feature>
<dbReference type="InterPro" id="IPR005754">
    <property type="entry name" value="Sortase"/>
</dbReference>
<feature type="compositionally biased region" description="Acidic residues" evidence="3">
    <location>
        <begin position="70"/>
        <end position="86"/>
    </location>
</feature>
<dbReference type="NCBIfam" id="TIGR01076">
    <property type="entry name" value="sortase_fam"/>
    <property type="match status" value="1"/>
</dbReference>
<dbReference type="Proteomes" id="UP000294194">
    <property type="component" value="Unassembled WGS sequence"/>
</dbReference>
<proteinExistence type="predicted"/>
<gene>
    <name evidence="5" type="ORF">EYE40_12575</name>
</gene>
<evidence type="ECO:0000256" key="2">
    <source>
        <dbReference type="PIRSR" id="PIRSR605754-1"/>
    </source>
</evidence>
<reference evidence="6" key="1">
    <citation type="submission" date="2019-02" db="EMBL/GenBank/DDBJ databases">
        <title>Glaciihabitans arcticus sp. nov., a psychrotolerant bacterium isolated from polar soil.</title>
        <authorList>
            <person name="Dahal R.H."/>
        </authorList>
    </citation>
    <scope>NUCLEOTIDE SEQUENCE [LARGE SCALE GENOMIC DNA]</scope>
    <source>
        <strain evidence="6">RP-3-7</strain>
    </source>
</reference>
<dbReference type="AlphaFoldDB" id="A0A4Q9GTX5"/>
<keyword evidence="1" id="KW-0378">Hydrolase</keyword>
<feature type="active site" description="Proton donor/acceptor" evidence="2">
    <location>
        <position position="154"/>
    </location>
</feature>
<organism evidence="5 6">
    <name type="scientific">Glaciihabitans arcticus</name>
    <dbReference type="NCBI Taxonomy" id="2668039"/>
    <lineage>
        <taxon>Bacteria</taxon>
        <taxon>Bacillati</taxon>
        <taxon>Actinomycetota</taxon>
        <taxon>Actinomycetes</taxon>
        <taxon>Micrococcales</taxon>
        <taxon>Microbacteriaceae</taxon>
        <taxon>Glaciihabitans</taxon>
    </lineage>
</organism>
<dbReference type="NCBIfam" id="NF033747">
    <property type="entry name" value="class_E_sortase"/>
    <property type="match status" value="1"/>
</dbReference>
<keyword evidence="6" id="KW-1185">Reference proteome</keyword>
<dbReference type="Gene3D" id="2.40.260.10">
    <property type="entry name" value="Sortase"/>
    <property type="match status" value="1"/>
</dbReference>
<evidence type="ECO:0000256" key="3">
    <source>
        <dbReference type="SAM" id="MobiDB-lite"/>
    </source>
</evidence>
<protein>
    <submittedName>
        <fullName evidence="5">Class E sortase</fullName>
    </submittedName>
</protein>
<comment type="caution">
    <text evidence="5">The sequence shown here is derived from an EMBL/GenBank/DDBJ whole genome shotgun (WGS) entry which is preliminary data.</text>
</comment>
<dbReference type="InterPro" id="IPR023365">
    <property type="entry name" value="Sortase_dom-sf"/>
</dbReference>
<dbReference type="EMBL" id="SISG01000001">
    <property type="protein sequence ID" value="TBN58155.1"/>
    <property type="molecule type" value="Genomic_DNA"/>
</dbReference>
<name>A0A4Q9GTX5_9MICO</name>
<dbReference type="InterPro" id="IPR042003">
    <property type="entry name" value="Sortase_E"/>
</dbReference>
<dbReference type="CDD" id="cd05830">
    <property type="entry name" value="Sortase_E"/>
    <property type="match status" value="1"/>
</dbReference>
<keyword evidence="4" id="KW-0472">Membrane</keyword>
<keyword evidence="4" id="KW-0812">Transmembrane</keyword>
<dbReference type="GO" id="GO:0016787">
    <property type="term" value="F:hydrolase activity"/>
    <property type="evidence" value="ECO:0007669"/>
    <property type="project" value="UniProtKB-KW"/>
</dbReference>
<dbReference type="RefSeq" id="WP_130982262.1">
    <property type="nucleotide sequence ID" value="NZ_SISG01000001.1"/>
</dbReference>
<dbReference type="InterPro" id="IPR053465">
    <property type="entry name" value="Sortase_Class_E"/>
</dbReference>
<evidence type="ECO:0000313" key="6">
    <source>
        <dbReference type="Proteomes" id="UP000294194"/>
    </source>
</evidence>
<feature type="active site" description="Acyl-thioester intermediate" evidence="2">
    <location>
        <position position="222"/>
    </location>
</feature>
<keyword evidence="4" id="KW-1133">Transmembrane helix</keyword>
<dbReference type="SUPFAM" id="SSF63817">
    <property type="entry name" value="Sortase"/>
    <property type="match status" value="1"/>
</dbReference>
<sequence>MSSESQPVARRGDARRAKSYRRSTGILVIGELAVTAGVLIALFLGWKLYYNDAMFSNSQTSAANELSQEWAEEEPAEPEGTSEGDESGVAPVAKQFADGEAWANIIIPRFGADYRKPVAEGVGHNVLNTSRLGIGRYPTTNLPGELGNVVLASHRSAYGGAFHNINALVVGDHVFLETKAGWYQYTYRNTEYVRASQGEVLASVPHFVNETPTESLLTLTTCNPLYSTAERMIVYTVYDRWWPRAGGAPDEIAGTVNAAGN</sequence>
<dbReference type="Pfam" id="PF04203">
    <property type="entry name" value="Sortase"/>
    <property type="match status" value="1"/>
</dbReference>
<accession>A0A4Q9GTX5</accession>
<evidence type="ECO:0000256" key="1">
    <source>
        <dbReference type="ARBA" id="ARBA00022801"/>
    </source>
</evidence>